<dbReference type="Gene3D" id="3.40.50.300">
    <property type="entry name" value="P-loop containing nucleotide triphosphate hydrolases"/>
    <property type="match status" value="1"/>
</dbReference>
<proteinExistence type="predicted"/>
<dbReference type="InterPro" id="IPR027417">
    <property type="entry name" value="P-loop_NTPase"/>
</dbReference>
<gene>
    <name evidence="1" type="ORF">UFOVP1369_33</name>
</gene>
<sequence>MLGTETLMARALRHTLDTNAVDPATYARMPTNMQLQLQDLVIDVADDMRYNQIKYFRPFEHQLTFFKTGSSPRRGILAANRIGKTVSTCYETACHLTGQYPDWWEGYRYNTPITCMVAGEGWAQVALVLQNELLGTQDVKMTENLGTGAIPRDCIIVDTMRNDGANCIGVEIKHAKGGNSYLLFANYTQEVRQLQGFKLNLAVFDEQPPDAFFSEIVTRTATTQGKVLCSFTPLKGLNGLVSKFWNKEEGYEFIRVSWDDCPEYDPWGQPFLLKETRRQLERDYLPHEREARIAGKPVMGKGAVFQIRNWPTYTTGQIDFARIPNIQRVIALDLGLVNDQTVISLMYWEPYERVAYLHKQICVQGIEEAVPSQYINHLLRPEVFGTPIVLPADASTPGRYTMSSSSIRELFESYELNVYHKAIMNPPDQEGRVTNHKSYGINQMRQMLEVGSLMVNENCTQFLSDAQNYYVDERGRFSDPDDTIDSARYALLACLQGIAEPWDNRTSQQRMMAARDRIMRSKDESNLPAWKKTMNPGG</sequence>
<reference evidence="1" key="1">
    <citation type="submission" date="2020-05" db="EMBL/GenBank/DDBJ databases">
        <authorList>
            <person name="Chiriac C."/>
            <person name="Salcher M."/>
            <person name="Ghai R."/>
            <person name="Kavagutti S V."/>
        </authorList>
    </citation>
    <scope>NUCLEOTIDE SEQUENCE</scope>
</reference>
<name>A0A6J5S514_9CAUD</name>
<evidence type="ECO:0000313" key="1">
    <source>
        <dbReference type="EMBL" id="CAB4202695.1"/>
    </source>
</evidence>
<organism evidence="1">
    <name type="scientific">uncultured Caudovirales phage</name>
    <dbReference type="NCBI Taxonomy" id="2100421"/>
    <lineage>
        <taxon>Viruses</taxon>
        <taxon>Duplodnaviria</taxon>
        <taxon>Heunggongvirae</taxon>
        <taxon>Uroviricota</taxon>
        <taxon>Caudoviricetes</taxon>
        <taxon>Peduoviridae</taxon>
        <taxon>Maltschvirus</taxon>
        <taxon>Maltschvirus maltsch</taxon>
    </lineage>
</organism>
<dbReference type="EMBL" id="LR797323">
    <property type="protein sequence ID" value="CAB4202695.1"/>
    <property type="molecule type" value="Genomic_DNA"/>
</dbReference>
<accession>A0A6J5S514</accession>
<protein>
    <submittedName>
        <fullName evidence="1">Terminase RNaseH-like domain containing protein</fullName>
    </submittedName>
</protein>
<dbReference type="Pfam" id="PF03237">
    <property type="entry name" value="Terminase_6N"/>
    <property type="match status" value="1"/>
</dbReference>
<dbReference type="Gene3D" id="3.30.420.280">
    <property type="match status" value="1"/>
</dbReference>